<name>A0ABS8UPY9_DATST</name>
<reference evidence="2 3" key="1">
    <citation type="journal article" date="2021" name="BMC Genomics">
        <title>Datura genome reveals duplications of psychoactive alkaloid biosynthetic genes and high mutation rate following tissue culture.</title>
        <authorList>
            <person name="Rajewski A."/>
            <person name="Carter-House D."/>
            <person name="Stajich J."/>
            <person name="Litt A."/>
        </authorList>
    </citation>
    <scope>NUCLEOTIDE SEQUENCE [LARGE SCALE GENOMIC DNA]</scope>
    <source>
        <strain evidence="2">AR-01</strain>
    </source>
</reference>
<protein>
    <recommendedName>
        <fullName evidence="4">Secreted protein</fullName>
    </recommendedName>
</protein>
<keyword evidence="3" id="KW-1185">Reference proteome</keyword>
<comment type="caution">
    <text evidence="2">The sequence shown here is derived from an EMBL/GenBank/DDBJ whole genome shotgun (WGS) entry which is preliminary data.</text>
</comment>
<keyword evidence="1" id="KW-0732">Signal</keyword>
<evidence type="ECO:0000313" key="3">
    <source>
        <dbReference type="Proteomes" id="UP000823775"/>
    </source>
</evidence>
<proteinExistence type="predicted"/>
<feature type="chain" id="PRO_5045640629" description="Secreted protein" evidence="1">
    <location>
        <begin position="27"/>
        <end position="141"/>
    </location>
</feature>
<evidence type="ECO:0008006" key="4">
    <source>
        <dbReference type="Google" id="ProtNLM"/>
    </source>
</evidence>
<feature type="signal peptide" evidence="1">
    <location>
        <begin position="1"/>
        <end position="26"/>
    </location>
</feature>
<accession>A0ABS8UPY9</accession>
<evidence type="ECO:0000313" key="2">
    <source>
        <dbReference type="EMBL" id="MCD9559961.1"/>
    </source>
</evidence>
<organism evidence="2 3">
    <name type="scientific">Datura stramonium</name>
    <name type="common">Jimsonweed</name>
    <name type="synonym">Common thornapple</name>
    <dbReference type="NCBI Taxonomy" id="4076"/>
    <lineage>
        <taxon>Eukaryota</taxon>
        <taxon>Viridiplantae</taxon>
        <taxon>Streptophyta</taxon>
        <taxon>Embryophyta</taxon>
        <taxon>Tracheophyta</taxon>
        <taxon>Spermatophyta</taxon>
        <taxon>Magnoliopsida</taxon>
        <taxon>eudicotyledons</taxon>
        <taxon>Gunneridae</taxon>
        <taxon>Pentapetalae</taxon>
        <taxon>asterids</taxon>
        <taxon>lamiids</taxon>
        <taxon>Solanales</taxon>
        <taxon>Solanaceae</taxon>
        <taxon>Solanoideae</taxon>
        <taxon>Datureae</taxon>
        <taxon>Datura</taxon>
    </lineage>
</organism>
<gene>
    <name evidence="2" type="ORF">HAX54_018341</name>
</gene>
<dbReference type="EMBL" id="JACEIK010002245">
    <property type="protein sequence ID" value="MCD9559961.1"/>
    <property type="molecule type" value="Genomic_DNA"/>
</dbReference>
<sequence length="141" mass="15155">MFLFLVEVGDAFLAILGALRVPLGSAASSVASHAFSYRECAAVCLLTCWRWHVSRLPTCRGAGRLAPGIVRLMLPYRACCCADGLVPGAWGTGCLAPGIVPSLLRLAPSIARMMLLHRSYCCADGLVPRAWKCIHVLNFIP</sequence>
<dbReference type="Proteomes" id="UP000823775">
    <property type="component" value="Unassembled WGS sequence"/>
</dbReference>
<evidence type="ECO:0000256" key="1">
    <source>
        <dbReference type="SAM" id="SignalP"/>
    </source>
</evidence>